<keyword evidence="2" id="KW-1185">Reference proteome</keyword>
<organism evidence="1 2">
    <name type="scientific">Mycobacterium lentiflavum</name>
    <dbReference type="NCBI Taxonomy" id="141349"/>
    <lineage>
        <taxon>Bacteria</taxon>
        <taxon>Bacillati</taxon>
        <taxon>Actinomycetota</taxon>
        <taxon>Actinomycetes</taxon>
        <taxon>Mycobacteriales</taxon>
        <taxon>Mycobacteriaceae</taxon>
        <taxon>Mycobacterium</taxon>
        <taxon>Mycobacterium simiae complex</taxon>
    </lineage>
</organism>
<reference evidence="1" key="1">
    <citation type="submission" date="2022-08" db="EMBL/GenBank/DDBJ databases">
        <title>Complete genome sequence of 14 non-tuberculosis mycobacteria type-strains.</title>
        <authorList>
            <person name="Igarashi Y."/>
            <person name="Osugi A."/>
            <person name="Mitarai S."/>
        </authorList>
    </citation>
    <scope>NUCLEOTIDE SEQUENCE</scope>
    <source>
        <strain evidence="1">ATCC 51985</strain>
    </source>
</reference>
<dbReference type="RefSeq" id="WP_239720279.1">
    <property type="nucleotide sequence ID" value="NZ_CP092423.2"/>
</dbReference>
<evidence type="ECO:0008006" key="3">
    <source>
        <dbReference type="Google" id="ProtNLM"/>
    </source>
</evidence>
<name>A0ABY3UMG7_MYCLN</name>
<dbReference type="Proteomes" id="UP001055171">
    <property type="component" value="Chromosome"/>
</dbReference>
<protein>
    <recommendedName>
        <fullName evidence="3">Secreted protein</fullName>
    </recommendedName>
</protein>
<evidence type="ECO:0000313" key="1">
    <source>
        <dbReference type="EMBL" id="ULP40795.1"/>
    </source>
</evidence>
<gene>
    <name evidence="1" type="ORF">MJO58_17880</name>
</gene>
<dbReference type="EMBL" id="CP092423">
    <property type="protein sequence ID" value="ULP40795.1"/>
    <property type="molecule type" value="Genomic_DNA"/>
</dbReference>
<evidence type="ECO:0000313" key="2">
    <source>
        <dbReference type="Proteomes" id="UP001055171"/>
    </source>
</evidence>
<sequence length="106" mass="11192">MALTSLGLGTGSAQADPSTHICNRLAMCSRLWCPGSPLPQPDVVWDDVVWDMDMCHHYYRGSLGQPGTAGGIPVGAHILEGEPARENTCNGTLIRVSGGKVGCRKS</sequence>
<accession>A0ABY3UMG7</accession>
<proteinExistence type="predicted"/>